<feature type="compositionally biased region" description="Basic and acidic residues" evidence="1">
    <location>
        <begin position="7"/>
        <end position="28"/>
    </location>
</feature>
<reference evidence="2 3" key="1">
    <citation type="submission" date="2016-02" db="EMBL/GenBank/DDBJ databases">
        <title>Genome analysis of coral dinoflagellate symbionts highlights evolutionary adaptations to a symbiotic lifestyle.</title>
        <authorList>
            <person name="Aranda M."/>
            <person name="Li Y."/>
            <person name="Liew Y.J."/>
            <person name="Baumgarten S."/>
            <person name="Simakov O."/>
            <person name="Wilson M."/>
            <person name="Piel J."/>
            <person name="Ashoor H."/>
            <person name="Bougouffa S."/>
            <person name="Bajic V.B."/>
            <person name="Ryu T."/>
            <person name="Ravasi T."/>
            <person name="Bayer T."/>
            <person name="Micklem G."/>
            <person name="Kim H."/>
            <person name="Bhak J."/>
            <person name="Lajeunesse T.C."/>
            <person name="Voolstra C.R."/>
        </authorList>
    </citation>
    <scope>NUCLEOTIDE SEQUENCE [LARGE SCALE GENOMIC DNA]</scope>
    <source>
        <strain evidence="2 3">CCMP2467</strain>
    </source>
</reference>
<evidence type="ECO:0000313" key="3">
    <source>
        <dbReference type="Proteomes" id="UP000186817"/>
    </source>
</evidence>
<gene>
    <name evidence="2" type="ORF">AK812_SmicGene43567</name>
</gene>
<accession>A0A1Q9C0Q5</accession>
<sequence length="158" mass="17392">MAPKAPNDAKKGREKGEEKGKGKSKGKDEEEEELWALEELFDQAREQLQAGLMDKSRVLFDSGGTLVYLAQTVTPYAVAVRGATARVTICFESVPWLQRANLAMFAYVENNGGSTTKKMGPPNEAELGARMDRVESRLSRALQRVRQANIAMGKPSTM</sequence>
<keyword evidence="3" id="KW-1185">Reference proteome</keyword>
<dbReference type="Proteomes" id="UP000186817">
    <property type="component" value="Unassembled WGS sequence"/>
</dbReference>
<dbReference type="AlphaFoldDB" id="A0A1Q9C0Q5"/>
<dbReference type="OrthoDB" id="10321579at2759"/>
<name>A0A1Q9C0Q5_SYMMI</name>
<organism evidence="2 3">
    <name type="scientific">Symbiodinium microadriaticum</name>
    <name type="common">Dinoflagellate</name>
    <name type="synonym">Zooxanthella microadriatica</name>
    <dbReference type="NCBI Taxonomy" id="2951"/>
    <lineage>
        <taxon>Eukaryota</taxon>
        <taxon>Sar</taxon>
        <taxon>Alveolata</taxon>
        <taxon>Dinophyceae</taxon>
        <taxon>Suessiales</taxon>
        <taxon>Symbiodiniaceae</taxon>
        <taxon>Symbiodinium</taxon>
    </lineage>
</organism>
<proteinExistence type="predicted"/>
<protein>
    <submittedName>
        <fullName evidence="2">Uncharacterized protein</fullName>
    </submittedName>
</protein>
<evidence type="ECO:0000256" key="1">
    <source>
        <dbReference type="SAM" id="MobiDB-lite"/>
    </source>
</evidence>
<dbReference type="EMBL" id="LSRX01002010">
    <property type="protein sequence ID" value="OLP76489.1"/>
    <property type="molecule type" value="Genomic_DNA"/>
</dbReference>
<evidence type="ECO:0000313" key="2">
    <source>
        <dbReference type="EMBL" id="OLP76489.1"/>
    </source>
</evidence>
<comment type="caution">
    <text evidence="2">The sequence shown here is derived from an EMBL/GenBank/DDBJ whole genome shotgun (WGS) entry which is preliminary data.</text>
</comment>
<feature type="region of interest" description="Disordered" evidence="1">
    <location>
        <begin position="1"/>
        <end position="32"/>
    </location>
</feature>